<dbReference type="PANTHER" id="PTHR42852:SF18">
    <property type="entry name" value="CHROMOSOME UNDETERMINED SCAFFOLD_47, WHOLE GENOME SHOTGUN SEQUENCE"/>
    <property type="match status" value="1"/>
</dbReference>
<name>A0A1Y6K951_9CHLR</name>
<dbReference type="Gene3D" id="3.40.30.10">
    <property type="entry name" value="Glutaredoxin"/>
    <property type="match status" value="1"/>
</dbReference>
<dbReference type="InterPro" id="IPR013766">
    <property type="entry name" value="Thioredoxin_domain"/>
</dbReference>
<dbReference type="PANTHER" id="PTHR42852">
    <property type="entry name" value="THIOL:DISULFIDE INTERCHANGE PROTEIN DSBE"/>
    <property type="match status" value="1"/>
</dbReference>
<protein>
    <submittedName>
        <fullName evidence="6">Putative Thiol-disulfide oxidoreductase</fullName>
    </submittedName>
</protein>
<keyword evidence="2" id="KW-0201">Cytochrome c-type biogenesis</keyword>
<dbReference type="AlphaFoldDB" id="A0A1Y6K951"/>
<evidence type="ECO:0000256" key="1">
    <source>
        <dbReference type="ARBA" id="ARBA00004196"/>
    </source>
</evidence>
<dbReference type="CDD" id="cd02966">
    <property type="entry name" value="TlpA_like_family"/>
    <property type="match status" value="1"/>
</dbReference>
<reference evidence="7" key="1">
    <citation type="submission" date="2017-05" db="EMBL/GenBank/DDBJ databases">
        <authorList>
            <person name="Kirkegaard R."/>
            <person name="Mcilroy J S."/>
        </authorList>
    </citation>
    <scope>NUCLEOTIDE SEQUENCE [LARGE SCALE GENOMIC DNA]</scope>
</reference>
<dbReference type="KEGG" id="abat:CFX1CAM_1485"/>
<dbReference type="InterPro" id="IPR013740">
    <property type="entry name" value="Redoxin"/>
</dbReference>
<keyword evidence="4" id="KW-1133">Transmembrane helix</keyword>
<proteinExistence type="predicted"/>
<dbReference type="PROSITE" id="PS00194">
    <property type="entry name" value="THIOREDOXIN_1"/>
    <property type="match status" value="1"/>
</dbReference>
<dbReference type="OrthoDB" id="25753at2"/>
<evidence type="ECO:0000259" key="5">
    <source>
        <dbReference type="PROSITE" id="PS51352"/>
    </source>
</evidence>
<gene>
    <name evidence="6" type="ORF">CFX1CAM_1485</name>
</gene>
<accession>A0A1Y6K951</accession>
<dbReference type="RefSeq" id="WP_157891782.1">
    <property type="nucleotide sequence ID" value="NZ_LT859958.1"/>
</dbReference>
<feature type="transmembrane region" description="Helical" evidence="4">
    <location>
        <begin position="9"/>
        <end position="28"/>
    </location>
</feature>
<dbReference type="InterPro" id="IPR050553">
    <property type="entry name" value="Thioredoxin_ResA/DsbE_sf"/>
</dbReference>
<feature type="region of interest" description="Disordered" evidence="3">
    <location>
        <begin position="45"/>
        <end position="72"/>
    </location>
</feature>
<sequence>MKNLKNKHWLIDVGLIFLIIGLGILVVLELRQSILLKRQQVNPPSNETVSEITVPEGTNPNPETITEELSPEEQSSDLFTLDGKPVALEDYQGTPMLVNFWATWCPPCLAEMPLFQSYAERYDDRLVVLAINAGEDESVVRNFVDQHGFELTFLLDPTSAVVHQNKVFGFPTTLFFNESGELVKTHIGELNADLIERYLLLLGLNE</sequence>
<dbReference type="PROSITE" id="PS51352">
    <property type="entry name" value="THIOREDOXIN_2"/>
    <property type="match status" value="1"/>
</dbReference>
<dbReference type="GO" id="GO:0030313">
    <property type="term" value="C:cell envelope"/>
    <property type="evidence" value="ECO:0007669"/>
    <property type="project" value="UniProtKB-SubCell"/>
</dbReference>
<feature type="domain" description="Thioredoxin" evidence="5">
    <location>
        <begin position="67"/>
        <end position="200"/>
    </location>
</feature>
<dbReference type="InterPro" id="IPR017937">
    <property type="entry name" value="Thioredoxin_CS"/>
</dbReference>
<dbReference type="SUPFAM" id="SSF52833">
    <property type="entry name" value="Thioredoxin-like"/>
    <property type="match status" value="1"/>
</dbReference>
<evidence type="ECO:0000256" key="2">
    <source>
        <dbReference type="ARBA" id="ARBA00022748"/>
    </source>
</evidence>
<evidence type="ECO:0000313" key="6">
    <source>
        <dbReference type="EMBL" id="SMX54550.1"/>
    </source>
</evidence>
<evidence type="ECO:0000256" key="4">
    <source>
        <dbReference type="SAM" id="Phobius"/>
    </source>
</evidence>
<organism evidence="6 7">
    <name type="scientific">Candidatus Brevifilum fermentans</name>
    <dbReference type="NCBI Taxonomy" id="1986204"/>
    <lineage>
        <taxon>Bacteria</taxon>
        <taxon>Bacillati</taxon>
        <taxon>Chloroflexota</taxon>
        <taxon>Anaerolineae</taxon>
        <taxon>Anaerolineales</taxon>
        <taxon>Anaerolineaceae</taxon>
        <taxon>Candidatus Brevifilum</taxon>
    </lineage>
</organism>
<keyword evidence="7" id="KW-1185">Reference proteome</keyword>
<dbReference type="GO" id="GO:0017004">
    <property type="term" value="P:cytochrome complex assembly"/>
    <property type="evidence" value="ECO:0007669"/>
    <property type="project" value="UniProtKB-KW"/>
</dbReference>
<comment type="subcellular location">
    <subcellularLocation>
        <location evidence="1">Cell envelope</location>
    </subcellularLocation>
</comment>
<feature type="compositionally biased region" description="Polar residues" evidence="3">
    <location>
        <begin position="45"/>
        <end position="64"/>
    </location>
</feature>
<evidence type="ECO:0000313" key="7">
    <source>
        <dbReference type="Proteomes" id="UP000195514"/>
    </source>
</evidence>
<dbReference type="Proteomes" id="UP000195514">
    <property type="component" value="Chromosome I"/>
</dbReference>
<dbReference type="GO" id="GO:0016491">
    <property type="term" value="F:oxidoreductase activity"/>
    <property type="evidence" value="ECO:0007669"/>
    <property type="project" value="InterPro"/>
</dbReference>
<evidence type="ECO:0000256" key="3">
    <source>
        <dbReference type="SAM" id="MobiDB-lite"/>
    </source>
</evidence>
<dbReference type="EMBL" id="LT859958">
    <property type="protein sequence ID" value="SMX54550.1"/>
    <property type="molecule type" value="Genomic_DNA"/>
</dbReference>
<dbReference type="InterPro" id="IPR036249">
    <property type="entry name" value="Thioredoxin-like_sf"/>
</dbReference>
<keyword evidence="4" id="KW-0472">Membrane</keyword>
<dbReference type="Pfam" id="PF08534">
    <property type="entry name" value="Redoxin"/>
    <property type="match status" value="1"/>
</dbReference>
<keyword evidence="4" id="KW-0812">Transmembrane</keyword>